<dbReference type="GO" id="GO:0017056">
    <property type="term" value="F:structural constituent of nuclear pore"/>
    <property type="evidence" value="ECO:0007669"/>
    <property type="project" value="TreeGrafter"/>
</dbReference>
<accession>A0A162II61</accession>
<evidence type="ECO:0000256" key="2">
    <source>
        <dbReference type="ARBA" id="ARBA00005892"/>
    </source>
</evidence>
<keyword evidence="3" id="KW-0813">Transport</keyword>
<comment type="caution">
    <text evidence="5">The sequence shown here is derived from an EMBL/GenBank/DDBJ whole genome shotgun (WGS) entry which is preliminary data.</text>
</comment>
<comment type="similarity">
    <text evidence="2">Belongs to the NUP186/NUP192/NUP205 family.</text>
</comment>
<sequence length="1635" mass="182310">MAAQTDLEGLRGLYHDLLSLSKSELPSLERLVVALEASIGDFRKLLDKPVKSNNSRREVLTGKIKIDDAEFEINSEFQQDALQIADALNLDEIQAAKLFLEAQEASPGASPVMTSIIRFQERRAFLLECLRVIFSESYDDKEDTQALMQDCVAKILDIELGPKNASGFILKTLNSMTDIEQWLVLLGEQLQKAAIVGSAQDTDIVEIIEYQRQSLERQHESLAAVLNYLFKGSFTTSQDLRGLLERLQKFTKVDACLIHYFPAIISAFAQFGSSEGRGTQEDAKSLHNVIVTADSSKWQLPKLHAAVRLLWLAEYSGWTEDSGPQTKLEENFKSALDDGALEFILALCARAHRIEEVPTPRSELVKLLLKNDDGIPAEMLPFSEPFFFVLMECIEMFIQSLISNMPDAIRHLKAEEDSQRLDQITALREGLSSTTGRSLTEVRMHFESLLVIMAFAFDKREEAAQAVWAEPDGNMYGFLSFTSKRQTVPTASAFCELLCSLSQGAENAISANLFLQEEDNASAKYRRPCHMGWMQMISELKIYAAKATENAAPAARSILNMRPRHPTEVVEPESPVMLTSYLRLMSHICAQNPDVRRWLIRSNEGEDGLRVVETCLDLAMAPIPGHLRAAIFDLFRAWLGALPGNIYQMWVWIEFWFVNSDGQAQQQARVGLAPSGKVGDQALQRVMESFDQTNAFVELLSDLVKSPTEFAASNMDLTFPENLGDGYREHGIAPYIDFVLGQAFTVRSVNLPEMEARHLQYSCLNFVATCLESFNESIATRLRPEDKSHHMYLQLHPFARVMEWLFNEDVLKVLFSVAHQDVREIDKSSPNSIIALSVGRALHVMNLVLNLQTTYLDVVIPFIKTLPSYHPIPVATSSLSCFEESVLNNLTLVADLCLYAGALHPPLTLVSLSLLENIATSRKLTQISATIHGWHLSNPLVEVVNSQVEIDRLATSLSQQLRVDVREIECGSSASGYLIKLGVAHLLYNCLKLSPNKPSIAHALLGFTCNGTSIDAREGFSSPHMSILRSIIHIAQAYPVSFDGINICSWMVQLKRMCFQVLKELYSSRLTSTLILPELRSVDLYTAMFLSQPPITPSTVWNEYPPDVVQFWETDSALAFSETLAFRAILFNFAATDLRYTSQYLSPSYVKELLNTALGSTTGAGNQTVQHSSMFDLFDFADVTSDIDIPFMAVHTNFEEVEEYLTVDDETGLPSFDLQGVDIAFDHCINEAVMGDGPVAEYMTEKELALRYCKATNQLHIVRYQRHLAIRAWTELAATIVLVCDMDPVRRSVFMLHVLQAILPKLEASLASSAPEALDLAKLAETLIEKLGATKDDPKVGGGDIVDERLNSLFQVCIGGIPSVLENTELRSYLYGICSRYLRRITTSVSGQCEEAHQAAQAAGPAVIATICDDAYSGEDGCRVSALIFLELLTALDRLQGSALIIDSMTRQNHLAVFVDVVRSMPEEFRLAKSNEVRSLLVYYQAHLAFLFGLARTRFGAERLLEAGIFQAVRDSQLFSTDPDIGIEIDDANALREYHNLLSAVLRVIVATVFSRGPETQQVREQVRPFIKENRSNIIGVFKRQAKIVPTGDTAEDAAVLDELLKSYSALMAVVDYDQFEQPQVPRPAPTVRFG</sequence>
<evidence type="ECO:0000256" key="1">
    <source>
        <dbReference type="ARBA" id="ARBA00004123"/>
    </source>
</evidence>
<evidence type="ECO:0000256" key="3">
    <source>
        <dbReference type="ARBA" id="ARBA00022448"/>
    </source>
</evidence>
<reference evidence="5 6" key="1">
    <citation type="journal article" date="2016" name="Genome Biol. Evol.">
        <title>Divergent and convergent evolution of fungal pathogenicity.</title>
        <authorList>
            <person name="Shang Y."/>
            <person name="Xiao G."/>
            <person name="Zheng P."/>
            <person name="Cen K."/>
            <person name="Zhan S."/>
            <person name="Wang C."/>
        </authorList>
    </citation>
    <scope>NUCLEOTIDE SEQUENCE [LARGE SCALE GENOMIC DNA]</scope>
    <source>
        <strain evidence="5 6">ARSEF 7405</strain>
    </source>
</reference>
<dbReference type="PANTHER" id="PTHR31344">
    <property type="entry name" value="NUCLEAR PORE COMPLEX PROTEIN NUP205"/>
    <property type="match status" value="1"/>
</dbReference>
<keyword evidence="4" id="KW-0539">Nucleus</keyword>
<gene>
    <name evidence="5" type="ORF">AAP_01882</name>
</gene>
<protein>
    <submittedName>
        <fullName evidence="5">Nuclear pore complex subunit Nup192</fullName>
    </submittedName>
</protein>
<keyword evidence="6" id="KW-1185">Reference proteome</keyword>
<dbReference type="InterPro" id="IPR021827">
    <property type="entry name" value="Nup186/Nup192/Nup205"/>
</dbReference>
<dbReference type="PANTHER" id="PTHR31344:SF0">
    <property type="entry name" value="NUCLEAR PORE COMPLEX PROTEIN NUP205"/>
    <property type="match status" value="1"/>
</dbReference>
<dbReference type="VEuPathDB" id="FungiDB:AAP_01882"/>
<dbReference type="GO" id="GO:0006999">
    <property type="term" value="P:nuclear pore organization"/>
    <property type="evidence" value="ECO:0007669"/>
    <property type="project" value="TreeGrafter"/>
</dbReference>
<dbReference type="GO" id="GO:0044611">
    <property type="term" value="C:nuclear pore inner ring"/>
    <property type="evidence" value="ECO:0007669"/>
    <property type="project" value="TreeGrafter"/>
</dbReference>
<organism evidence="5 6">
    <name type="scientific">Ascosphaera apis ARSEF 7405</name>
    <dbReference type="NCBI Taxonomy" id="392613"/>
    <lineage>
        <taxon>Eukaryota</taxon>
        <taxon>Fungi</taxon>
        <taxon>Dikarya</taxon>
        <taxon>Ascomycota</taxon>
        <taxon>Pezizomycotina</taxon>
        <taxon>Eurotiomycetes</taxon>
        <taxon>Eurotiomycetidae</taxon>
        <taxon>Onygenales</taxon>
        <taxon>Ascosphaeraceae</taxon>
        <taxon>Ascosphaera</taxon>
    </lineage>
</organism>
<dbReference type="EMBL" id="AZGZ01000006">
    <property type="protein sequence ID" value="KZZ94582.1"/>
    <property type="molecule type" value="Genomic_DNA"/>
</dbReference>
<evidence type="ECO:0000256" key="4">
    <source>
        <dbReference type="ARBA" id="ARBA00023242"/>
    </source>
</evidence>
<dbReference type="Pfam" id="PF11894">
    <property type="entry name" value="Nup192"/>
    <property type="match status" value="1"/>
</dbReference>
<dbReference type="Proteomes" id="UP000242877">
    <property type="component" value="Unassembled WGS sequence"/>
</dbReference>
<evidence type="ECO:0000313" key="5">
    <source>
        <dbReference type="EMBL" id="KZZ94582.1"/>
    </source>
</evidence>
<name>A0A162II61_9EURO</name>
<comment type="subcellular location">
    <subcellularLocation>
        <location evidence="1">Nucleus</location>
    </subcellularLocation>
</comment>
<evidence type="ECO:0000313" key="6">
    <source>
        <dbReference type="Proteomes" id="UP000242877"/>
    </source>
</evidence>
<proteinExistence type="inferred from homology"/>
<dbReference type="OrthoDB" id="2019644at2759"/>